<sequence length="137" mass="15014">MMNWLASVGTNFNNIQTLHQVGPISGPFDNAHQDPGHHAPLWKPLFALPNRSRHRTQGDHVLINYAQIHNTTMLCAELLFVQKYGVMPLLCPMIVVQCTTVGAPVSAVSKKAATMVSVLTDRNATDVVALSMRTLVI</sequence>
<evidence type="ECO:0000313" key="1">
    <source>
        <dbReference type="EMBL" id="GFS68329.1"/>
    </source>
</evidence>
<dbReference type="EMBL" id="BMAW01000285">
    <property type="protein sequence ID" value="GFS68329.1"/>
    <property type="molecule type" value="Genomic_DNA"/>
</dbReference>
<dbReference type="OrthoDB" id="10401792at2759"/>
<proteinExistence type="predicted"/>
<dbReference type="AlphaFoldDB" id="A0A8X6T1J6"/>
<dbReference type="Proteomes" id="UP000887013">
    <property type="component" value="Unassembled WGS sequence"/>
</dbReference>
<protein>
    <submittedName>
        <fullName evidence="1">Uncharacterized protein</fullName>
    </submittedName>
</protein>
<gene>
    <name evidence="1" type="primary">AVEN_253614_1</name>
    <name evidence="1" type="ORF">NPIL_684181</name>
</gene>
<evidence type="ECO:0000313" key="2">
    <source>
        <dbReference type="Proteomes" id="UP000887013"/>
    </source>
</evidence>
<name>A0A8X6T1J6_NEPPI</name>
<keyword evidence="2" id="KW-1185">Reference proteome</keyword>
<reference evidence="1" key="1">
    <citation type="submission" date="2020-08" db="EMBL/GenBank/DDBJ databases">
        <title>Multicomponent nature underlies the extraordinary mechanical properties of spider dragline silk.</title>
        <authorList>
            <person name="Kono N."/>
            <person name="Nakamura H."/>
            <person name="Mori M."/>
            <person name="Yoshida Y."/>
            <person name="Ohtoshi R."/>
            <person name="Malay A.D."/>
            <person name="Moran D.A.P."/>
            <person name="Tomita M."/>
            <person name="Numata K."/>
            <person name="Arakawa K."/>
        </authorList>
    </citation>
    <scope>NUCLEOTIDE SEQUENCE</scope>
</reference>
<comment type="caution">
    <text evidence="1">The sequence shown here is derived from an EMBL/GenBank/DDBJ whole genome shotgun (WGS) entry which is preliminary data.</text>
</comment>
<organism evidence="1 2">
    <name type="scientific">Nephila pilipes</name>
    <name type="common">Giant wood spider</name>
    <name type="synonym">Nephila maculata</name>
    <dbReference type="NCBI Taxonomy" id="299642"/>
    <lineage>
        <taxon>Eukaryota</taxon>
        <taxon>Metazoa</taxon>
        <taxon>Ecdysozoa</taxon>
        <taxon>Arthropoda</taxon>
        <taxon>Chelicerata</taxon>
        <taxon>Arachnida</taxon>
        <taxon>Araneae</taxon>
        <taxon>Araneomorphae</taxon>
        <taxon>Entelegynae</taxon>
        <taxon>Araneoidea</taxon>
        <taxon>Nephilidae</taxon>
        <taxon>Nephila</taxon>
    </lineage>
</organism>
<accession>A0A8X6T1J6</accession>